<keyword evidence="3" id="KW-1185">Reference proteome</keyword>
<proteinExistence type="predicted"/>
<dbReference type="RefSeq" id="WP_156442164.1">
    <property type="nucleotide sequence ID" value="NZ_JAUSVM010000001.1"/>
</dbReference>
<keyword evidence="1" id="KW-1133">Transmembrane helix</keyword>
<comment type="caution">
    <text evidence="2">The sequence shown here is derived from an EMBL/GenBank/DDBJ whole genome shotgun (WGS) entry which is preliminary data.</text>
</comment>
<sequence length="89" mass="9445">MSDVAAVARVVGRGRRFARFVAVVAVLLAGGNLIAWGNRWYISTWHAGTAYGYDILHAAHTALVTGLVCLVVAAVAAAVGWRLRVVRAD</sequence>
<evidence type="ECO:0000313" key="3">
    <source>
        <dbReference type="Proteomes" id="UP001240250"/>
    </source>
</evidence>
<reference evidence="2 3" key="1">
    <citation type="submission" date="2023-07" db="EMBL/GenBank/DDBJ databases">
        <title>Sequencing the genomes of 1000 actinobacteria strains.</title>
        <authorList>
            <person name="Klenk H.-P."/>
        </authorList>
    </citation>
    <scope>NUCLEOTIDE SEQUENCE [LARGE SCALE GENOMIC DNA]</scope>
    <source>
        <strain evidence="2 3">DSM 14785</strain>
    </source>
</reference>
<organism evidence="2 3">
    <name type="scientific">Cellulomonas iranensis</name>
    <dbReference type="NCBI Taxonomy" id="76862"/>
    <lineage>
        <taxon>Bacteria</taxon>
        <taxon>Bacillati</taxon>
        <taxon>Actinomycetota</taxon>
        <taxon>Actinomycetes</taxon>
        <taxon>Micrococcales</taxon>
        <taxon>Cellulomonadaceae</taxon>
        <taxon>Cellulomonas</taxon>
    </lineage>
</organism>
<protein>
    <submittedName>
        <fullName evidence="2">TRAP-type C4-dicarboxylate transport system permease small subunit</fullName>
    </submittedName>
</protein>
<name>A0ABU0GHW3_9CELL</name>
<evidence type="ECO:0000256" key="1">
    <source>
        <dbReference type="SAM" id="Phobius"/>
    </source>
</evidence>
<dbReference type="Proteomes" id="UP001240250">
    <property type="component" value="Unassembled WGS sequence"/>
</dbReference>
<keyword evidence="1" id="KW-0812">Transmembrane</keyword>
<feature type="transmembrane region" description="Helical" evidence="1">
    <location>
        <begin position="57"/>
        <end position="81"/>
    </location>
</feature>
<accession>A0ABU0GHW3</accession>
<evidence type="ECO:0000313" key="2">
    <source>
        <dbReference type="EMBL" id="MDQ0424917.1"/>
    </source>
</evidence>
<gene>
    <name evidence="2" type="ORF">JO380_001298</name>
</gene>
<dbReference type="EMBL" id="JAUSVM010000001">
    <property type="protein sequence ID" value="MDQ0424917.1"/>
    <property type="molecule type" value="Genomic_DNA"/>
</dbReference>
<keyword evidence="1" id="KW-0472">Membrane</keyword>
<feature type="transmembrane region" description="Helical" evidence="1">
    <location>
        <begin position="17"/>
        <end position="37"/>
    </location>
</feature>